<dbReference type="RefSeq" id="XP_024406771.1">
    <property type="nucleotide sequence ID" value="XM_024548556.1"/>
</dbReference>
<reference evidence="1 2" key="1">
    <citation type="journal article" date="2016" name="Genome Announc.">
        <title>Draft Whole-Genome Sequence of Trichoderma gamsii T6085, a Promising Biocontrol Agent of Fusarium Head Blight on Wheat.</title>
        <authorList>
            <person name="Baroncelli R."/>
            <person name="Zapparata A."/>
            <person name="Piaggeschi G."/>
            <person name="Sarrocco S."/>
            <person name="Vannacci G."/>
        </authorList>
    </citation>
    <scope>NUCLEOTIDE SEQUENCE [LARGE SCALE GENOMIC DNA]</scope>
    <source>
        <strain evidence="1 2">T6085</strain>
    </source>
</reference>
<comment type="caution">
    <text evidence="1">The sequence shown here is derived from an EMBL/GenBank/DDBJ whole genome shotgun (WGS) entry which is preliminary data.</text>
</comment>
<sequence>MVELRFIRLNTTQLTLCKNKKRAASHGFIIFRAEICTLASTLLARLCCIHDWHFVHEVAYLLIRIIWVFGLVNCIT</sequence>
<proteinExistence type="predicted"/>
<dbReference type="AlphaFoldDB" id="A0A2P5A3A3"/>
<organism evidence="1 2">
    <name type="scientific">Trichoderma gamsii</name>
    <dbReference type="NCBI Taxonomy" id="398673"/>
    <lineage>
        <taxon>Eukaryota</taxon>
        <taxon>Fungi</taxon>
        <taxon>Dikarya</taxon>
        <taxon>Ascomycota</taxon>
        <taxon>Pezizomycotina</taxon>
        <taxon>Sordariomycetes</taxon>
        <taxon>Hypocreomycetidae</taxon>
        <taxon>Hypocreales</taxon>
        <taxon>Hypocreaceae</taxon>
        <taxon>Trichoderma</taxon>
    </lineage>
</organism>
<name>A0A2P5A3A3_9HYPO</name>
<gene>
    <name evidence="1" type="ORF">TGAM01_v200424</name>
</gene>
<dbReference type="Proteomes" id="UP000054821">
    <property type="component" value="Unassembled WGS sequence"/>
</dbReference>
<dbReference type="EMBL" id="JPDN02000001">
    <property type="protein sequence ID" value="PON31004.1"/>
    <property type="molecule type" value="Genomic_DNA"/>
</dbReference>
<evidence type="ECO:0000313" key="2">
    <source>
        <dbReference type="Proteomes" id="UP000054821"/>
    </source>
</evidence>
<protein>
    <submittedName>
        <fullName evidence="1">Uncharacterized protein</fullName>
    </submittedName>
</protein>
<keyword evidence="2" id="KW-1185">Reference proteome</keyword>
<evidence type="ECO:0000313" key="1">
    <source>
        <dbReference type="EMBL" id="PON31004.1"/>
    </source>
</evidence>
<accession>A0A2P5A3A3</accession>
<dbReference type="GeneID" id="36347269"/>